<dbReference type="EMBL" id="CP022605">
    <property type="protein sequence ID" value="ASV88802.1"/>
    <property type="molecule type" value="Genomic_DNA"/>
</dbReference>
<dbReference type="AlphaFoldDB" id="A0A248UQC9"/>
<gene>
    <name evidence="1" type="ORF">CES85_3787</name>
</gene>
<geneLocation type="plasmid" evidence="1 2">
    <name>unnamed1</name>
</geneLocation>
<dbReference type="Proteomes" id="UP000215256">
    <property type="component" value="Plasmid unnamed1"/>
</dbReference>
<protein>
    <submittedName>
        <fullName evidence="1">Uncharacterized protein</fullName>
    </submittedName>
</protein>
<evidence type="ECO:0000313" key="1">
    <source>
        <dbReference type="EMBL" id="ASV88802.1"/>
    </source>
</evidence>
<reference evidence="1 2" key="1">
    <citation type="submission" date="2017-07" db="EMBL/GenBank/DDBJ databases">
        <title>Phylogenetic study on the rhizospheric bacterium Ochrobactrum sp. A44.</title>
        <authorList>
            <person name="Krzyzanowska D.M."/>
            <person name="Ossowicki A."/>
            <person name="Rajewska M."/>
            <person name="Maciag T."/>
            <person name="Kaczynski Z."/>
            <person name="Czerwicka M."/>
            <person name="Jafra S."/>
        </authorList>
    </citation>
    <scope>NUCLEOTIDE SEQUENCE [LARGE SCALE GENOMIC DNA]</scope>
    <source>
        <strain evidence="1 2">A44</strain>
        <plasmid evidence="1 2">unnamed1</plasmid>
    </source>
</reference>
<evidence type="ECO:0000313" key="2">
    <source>
        <dbReference type="Proteomes" id="UP000215256"/>
    </source>
</evidence>
<proteinExistence type="predicted"/>
<keyword evidence="1" id="KW-0614">Plasmid</keyword>
<sequence length="43" mass="4860">MDSFVFVGPSRIRRTRPFCVHVASGSTLERPEWLALLVADDIN</sequence>
<accession>A0A248UQC9</accession>
<dbReference type="KEGG" id="och:CES85_3787"/>
<name>A0A248UQC9_9HYPH</name>
<organism evidence="1 2">
    <name type="scientific">Ochrobactrum quorumnocens</name>
    <dbReference type="NCBI Taxonomy" id="271865"/>
    <lineage>
        <taxon>Bacteria</taxon>
        <taxon>Pseudomonadati</taxon>
        <taxon>Pseudomonadota</taxon>
        <taxon>Alphaproteobacteria</taxon>
        <taxon>Hyphomicrobiales</taxon>
        <taxon>Brucellaceae</taxon>
        <taxon>Brucella/Ochrobactrum group</taxon>
        <taxon>Ochrobactrum</taxon>
    </lineage>
</organism>